<gene>
    <name evidence="2" type="ORF">Lcin_1630</name>
</gene>
<proteinExistence type="predicted"/>
<name>A0ABR5QX33_9GAMM</name>
<feature type="domain" description="Transposase IS204/IS1001/IS1096/IS1165 zinc-finger" evidence="1">
    <location>
        <begin position="19"/>
        <end position="63"/>
    </location>
</feature>
<protein>
    <submittedName>
        <fullName evidence="2">Transposase (IS652)</fullName>
    </submittedName>
</protein>
<reference evidence="2 3" key="1">
    <citation type="submission" date="2015-11" db="EMBL/GenBank/DDBJ databases">
        <title>Genomic analysis of 38 Legionella species identifies large and diverse effector repertoires.</title>
        <authorList>
            <person name="Burstein D."/>
            <person name="Amaro F."/>
            <person name="Zusman T."/>
            <person name="Lifshitz Z."/>
            <person name="Cohen O."/>
            <person name="Gilbert J.A."/>
            <person name="Pupko T."/>
            <person name="Shuman H.A."/>
            <person name="Segal G."/>
        </authorList>
    </citation>
    <scope>NUCLEOTIDE SEQUENCE [LARGE SCALE GENOMIC DNA]</scope>
    <source>
        <strain evidence="2 3">CDC#72-OH-14</strain>
    </source>
</reference>
<organism evidence="2 3">
    <name type="scientific">Legionella cincinnatiensis</name>
    <dbReference type="NCBI Taxonomy" id="28085"/>
    <lineage>
        <taxon>Bacteria</taxon>
        <taxon>Pseudomonadati</taxon>
        <taxon>Pseudomonadota</taxon>
        <taxon>Gammaproteobacteria</taxon>
        <taxon>Legionellales</taxon>
        <taxon>Legionellaceae</taxon>
        <taxon>Legionella</taxon>
    </lineage>
</organism>
<keyword evidence="3" id="KW-1185">Reference proteome</keyword>
<accession>A0ABR5QX33</accession>
<feature type="non-terminal residue" evidence="2">
    <location>
        <position position="68"/>
    </location>
</feature>
<dbReference type="EMBL" id="LNXX01000026">
    <property type="protein sequence ID" value="KTC86377.1"/>
    <property type="molecule type" value="Genomic_DNA"/>
</dbReference>
<comment type="caution">
    <text evidence="2">The sequence shown here is derived from an EMBL/GenBank/DDBJ whole genome shotgun (WGS) entry which is preliminary data.</text>
</comment>
<dbReference type="InterPro" id="IPR029261">
    <property type="entry name" value="Transposase_Znf"/>
</dbReference>
<dbReference type="RefSeq" id="WP_162263056.1">
    <property type="nucleotide sequence ID" value="NZ_LNXX01000026.1"/>
</dbReference>
<dbReference type="Pfam" id="PF14690">
    <property type="entry name" value="Zn_ribbon_ISL3"/>
    <property type="match status" value="1"/>
</dbReference>
<evidence type="ECO:0000259" key="1">
    <source>
        <dbReference type="Pfam" id="PF14690"/>
    </source>
</evidence>
<dbReference type="Proteomes" id="UP000054854">
    <property type="component" value="Unassembled WGS sequence"/>
</dbReference>
<evidence type="ECO:0000313" key="3">
    <source>
        <dbReference type="Proteomes" id="UP000054854"/>
    </source>
</evidence>
<evidence type="ECO:0000313" key="2">
    <source>
        <dbReference type="EMBL" id="KTC86377.1"/>
    </source>
</evidence>
<sequence>KKVSGENPVYIEVTYRCVVRCIHCGNKKLRKKDSFMRRIRHESIGLRRSYLCIKAHKYYCPACGRYFN</sequence>
<feature type="non-terminal residue" evidence="2">
    <location>
        <position position="1"/>
    </location>
</feature>